<evidence type="ECO:0000313" key="2">
    <source>
        <dbReference type="Proteomes" id="UP000244334"/>
    </source>
</evidence>
<dbReference type="SUPFAM" id="SSF158651">
    <property type="entry name" value="YejL-like"/>
    <property type="match status" value="1"/>
</dbReference>
<sequence length="66" mass="7355">MEERILAEEVQVLEQNQAPTDFSLVVLENMVTNLLNTSVAPAPRQYVARSFTEALQASVINNDKAH</sequence>
<dbReference type="AlphaFoldDB" id="A0A328TQP4"/>
<organism evidence="1 2">
    <name type="scientific">Candidatus Erwinia dacicola</name>
    <dbReference type="NCBI Taxonomy" id="252393"/>
    <lineage>
        <taxon>Bacteria</taxon>
        <taxon>Pseudomonadati</taxon>
        <taxon>Pseudomonadota</taxon>
        <taxon>Gammaproteobacteria</taxon>
        <taxon>Enterobacterales</taxon>
        <taxon>Erwiniaceae</taxon>
        <taxon>Erwinia</taxon>
    </lineage>
</organism>
<accession>A0A328TQP4</accession>
<dbReference type="Gene3D" id="1.10.3390.10">
    <property type="entry name" value="YejL-like"/>
    <property type="match status" value="1"/>
</dbReference>
<proteinExistence type="predicted"/>
<evidence type="ECO:0000313" key="1">
    <source>
        <dbReference type="EMBL" id="RAP71723.1"/>
    </source>
</evidence>
<reference evidence="1" key="1">
    <citation type="submission" date="2018-04" db="EMBL/GenBank/DDBJ databases">
        <title>Genomes of the Obligate Erwinia dacicola and Facultative Enterobacter sp. OLF Endosymbionts of the Olive Fruit fly, Bactrocera oleae.</title>
        <authorList>
            <person name="Estes A.M."/>
            <person name="Hearn D.J."/>
            <person name="Agarwal S."/>
            <person name="Pierson E.A."/>
            <person name="Dunning-Hotopp J.C."/>
        </authorList>
    </citation>
    <scope>NUCLEOTIDE SEQUENCE [LARGE SCALE GENOMIC DNA]</scope>
    <source>
        <strain evidence="1">Oroville</strain>
    </source>
</reference>
<dbReference type="Proteomes" id="UP000244334">
    <property type="component" value="Unassembled WGS sequence"/>
</dbReference>
<keyword evidence="2" id="KW-1185">Reference proteome</keyword>
<name>A0A328TQP4_9GAMM</name>
<gene>
    <name evidence="1" type="ORF">ACZ87_01459</name>
</gene>
<dbReference type="EMBL" id="LJAM02000108">
    <property type="protein sequence ID" value="RAP71723.1"/>
    <property type="molecule type" value="Genomic_DNA"/>
</dbReference>
<dbReference type="InterPro" id="IPR009857">
    <property type="entry name" value="UPF0352"/>
</dbReference>
<dbReference type="InterPro" id="IPR023202">
    <property type="entry name" value="YejL_sf"/>
</dbReference>
<comment type="caution">
    <text evidence="1">The sequence shown here is derived from an EMBL/GenBank/DDBJ whole genome shotgun (WGS) entry which is preliminary data.</text>
</comment>
<protein>
    <submittedName>
        <fullName evidence="1">Uncharacterized protein</fullName>
    </submittedName>
</protein>
<dbReference type="Pfam" id="PF07208">
    <property type="entry name" value="DUF1414"/>
    <property type="match status" value="1"/>
</dbReference>